<dbReference type="Proteomes" id="UP001642484">
    <property type="component" value="Unassembled WGS sequence"/>
</dbReference>
<gene>
    <name evidence="1" type="ORF">CCMP2556_LOCUS25055</name>
</gene>
<name>A0ABP0MC46_9DINO</name>
<reference evidence="1 2" key="1">
    <citation type="submission" date="2024-02" db="EMBL/GenBank/DDBJ databases">
        <authorList>
            <person name="Chen Y."/>
            <person name="Shah S."/>
            <person name="Dougan E. K."/>
            <person name="Thang M."/>
            <person name="Chan C."/>
        </authorList>
    </citation>
    <scope>NUCLEOTIDE SEQUENCE [LARGE SCALE GENOMIC DNA]</scope>
</reference>
<accession>A0ABP0MC46</accession>
<proteinExistence type="predicted"/>
<organism evidence="1 2">
    <name type="scientific">Durusdinium trenchii</name>
    <dbReference type="NCBI Taxonomy" id="1381693"/>
    <lineage>
        <taxon>Eukaryota</taxon>
        <taxon>Sar</taxon>
        <taxon>Alveolata</taxon>
        <taxon>Dinophyceae</taxon>
        <taxon>Suessiales</taxon>
        <taxon>Symbiodiniaceae</taxon>
        <taxon>Durusdinium</taxon>
    </lineage>
</organism>
<comment type="caution">
    <text evidence="1">The sequence shown here is derived from an EMBL/GenBank/DDBJ whole genome shotgun (WGS) entry which is preliminary data.</text>
</comment>
<protein>
    <submittedName>
        <fullName evidence="1">Uncharacterized protein</fullName>
    </submittedName>
</protein>
<sequence length="234" mass="26209">MGRSKQGAWVTKHMLAAERHWTKPMIEAAWDWAKARNLWRVNPIHKEEEIKVVLEDAFKYAEESGFETRQEATMEMEDPDGSLLDGGDLIPGHLSKLLPEVDDSKLAGEDAMPGTGASFRLVFPTMQENSSPLSVITTFLETLGRKIDNADLEKVLGFRRAMSQACRAVRALHRRHSMCTRLLASMMPADMYADNDKTLDSMAQFTSTDLEKCFFEGVTDTQITIAAFLHPGVS</sequence>
<keyword evidence="2" id="KW-1185">Reference proteome</keyword>
<evidence type="ECO:0000313" key="2">
    <source>
        <dbReference type="Proteomes" id="UP001642484"/>
    </source>
</evidence>
<dbReference type="EMBL" id="CAXAMN010016668">
    <property type="protein sequence ID" value="CAK9048726.1"/>
    <property type="molecule type" value="Genomic_DNA"/>
</dbReference>
<evidence type="ECO:0000313" key="1">
    <source>
        <dbReference type="EMBL" id="CAK9048726.1"/>
    </source>
</evidence>